<dbReference type="Proteomes" id="UP000230971">
    <property type="component" value="Unassembled WGS sequence"/>
</dbReference>
<comment type="caution">
    <text evidence="3">The sequence shown here is derived from an EMBL/GenBank/DDBJ whole genome shotgun (WGS) entry which is preliminary data.</text>
</comment>
<gene>
    <name evidence="3" type="ORF">CQY23_00410</name>
</gene>
<organism evidence="3 4">
    <name type="scientific">Mycobacterium celatum</name>
    <dbReference type="NCBI Taxonomy" id="28045"/>
    <lineage>
        <taxon>Bacteria</taxon>
        <taxon>Bacillati</taxon>
        <taxon>Actinomycetota</taxon>
        <taxon>Actinomycetes</taxon>
        <taxon>Mycobacteriales</taxon>
        <taxon>Mycobacteriaceae</taxon>
        <taxon>Mycobacterium</taxon>
    </lineage>
</organism>
<sequence>MDTVLGLSLTPTAGGWVLVEGRHADGAIVDHDDFAVRTGGGMRVATTCEQATAAVLEAQAAAARRDQRLHVVGVTWTDDAAAEAALLLESLTEAGFDNVVPIRLVEAAETLARGIAPVVGYDKAAVCLLQGESTTVVMVDDSDGQGKTAVKQLEGGADRLTVWLTAMFDRSTWQPGGVVVVGPDHDLDALSWQLENALPVPVFTQSGTPLALARGAALASAQTTDFTDAPLIESIAAVSGAPVPSRPRGYAGALTMLVAGAVTLVASVSLAVGPRLLPDKPAGPVKQMVHKTTPAPVAKAPAPPPAKVETPAPKAAPEPEPPQQPAVAAAPAEPQTVASADQPVNVPAAEPVPAPVPPPPVAPPPEPDPHPLLTKLLNRLHGVPDDAAPAPAPPPPPNPGAPAP</sequence>
<proteinExistence type="predicted"/>
<accession>A0A2G5PRA8</accession>
<feature type="compositionally biased region" description="Pro residues" evidence="1">
    <location>
        <begin position="390"/>
        <end position="404"/>
    </location>
</feature>
<dbReference type="EMBL" id="PDKV01000001">
    <property type="protein sequence ID" value="PIB80760.1"/>
    <property type="molecule type" value="Genomic_DNA"/>
</dbReference>
<reference evidence="3 4" key="1">
    <citation type="journal article" date="2017" name="Infect. Genet. Evol.">
        <title>The new phylogeny of the genus Mycobacterium: The old and the news.</title>
        <authorList>
            <person name="Tortoli E."/>
            <person name="Fedrizzi T."/>
            <person name="Meehan C.J."/>
            <person name="Trovato A."/>
            <person name="Grottola A."/>
            <person name="Giacobazzi E."/>
            <person name="Serpini G.F."/>
            <person name="Tagliazucchi S."/>
            <person name="Fabio A."/>
            <person name="Bettua C."/>
            <person name="Bertorelli R."/>
            <person name="Frascaro F."/>
            <person name="De Sanctis V."/>
            <person name="Pecorari M."/>
            <person name="Jousson O."/>
            <person name="Segata N."/>
            <person name="Cirillo D.M."/>
        </authorList>
    </citation>
    <scope>NUCLEOTIDE SEQUENCE [LARGE SCALE GENOMIC DNA]</scope>
    <source>
        <strain evidence="3 4">NCTC 12882</strain>
    </source>
</reference>
<feature type="domain" description="DUF7159" evidence="2">
    <location>
        <begin position="2"/>
        <end position="229"/>
    </location>
</feature>
<feature type="compositionally biased region" description="Pro residues" evidence="1">
    <location>
        <begin position="350"/>
        <end position="366"/>
    </location>
</feature>
<dbReference type="AlphaFoldDB" id="A0A2G5PRA8"/>
<dbReference type="Pfam" id="PF23717">
    <property type="entry name" value="DUF7159"/>
    <property type="match status" value="1"/>
</dbReference>
<protein>
    <recommendedName>
        <fullName evidence="2">DUF7159 domain-containing protein</fullName>
    </recommendedName>
</protein>
<evidence type="ECO:0000259" key="2">
    <source>
        <dbReference type="Pfam" id="PF23717"/>
    </source>
</evidence>
<feature type="region of interest" description="Disordered" evidence="1">
    <location>
        <begin position="294"/>
        <end position="404"/>
    </location>
</feature>
<evidence type="ECO:0000256" key="1">
    <source>
        <dbReference type="SAM" id="MobiDB-lite"/>
    </source>
</evidence>
<evidence type="ECO:0000313" key="4">
    <source>
        <dbReference type="Proteomes" id="UP000230971"/>
    </source>
</evidence>
<dbReference type="InterPro" id="IPR055583">
    <property type="entry name" value="DUF7159"/>
</dbReference>
<name>A0A2G5PRA8_MYCCE</name>
<evidence type="ECO:0000313" key="3">
    <source>
        <dbReference type="EMBL" id="PIB80760.1"/>
    </source>
</evidence>
<feature type="compositionally biased region" description="Pro residues" evidence="1">
    <location>
        <begin position="314"/>
        <end position="324"/>
    </location>
</feature>
<dbReference type="OrthoDB" id="4764723at2"/>
<feature type="compositionally biased region" description="Low complexity" evidence="1">
    <location>
        <begin position="325"/>
        <end position="349"/>
    </location>
</feature>
<dbReference type="RefSeq" id="WP_085167605.1">
    <property type="nucleotide sequence ID" value="NZ_LQOM01000014.1"/>
</dbReference>